<dbReference type="InterPro" id="IPR009061">
    <property type="entry name" value="DNA-bd_dom_put_sf"/>
</dbReference>
<dbReference type="InterPro" id="IPR041657">
    <property type="entry name" value="HTH_17"/>
</dbReference>
<feature type="domain" description="Helix-turn-helix" evidence="2">
    <location>
        <begin position="125"/>
        <end position="180"/>
    </location>
</feature>
<dbReference type="EMBL" id="CP041690">
    <property type="protein sequence ID" value="QEE20384.1"/>
    <property type="molecule type" value="Genomic_DNA"/>
</dbReference>
<gene>
    <name evidence="3" type="ORF">FNA67_09440</name>
</gene>
<protein>
    <submittedName>
        <fullName evidence="3">Helix-turn-helix domain-containing protein</fullName>
    </submittedName>
</protein>
<organism evidence="3 4">
    <name type="scientific">Paradevosia tibetensis</name>
    <dbReference type="NCBI Taxonomy" id="1447062"/>
    <lineage>
        <taxon>Bacteria</taxon>
        <taxon>Pseudomonadati</taxon>
        <taxon>Pseudomonadota</taxon>
        <taxon>Alphaproteobacteria</taxon>
        <taxon>Hyphomicrobiales</taxon>
        <taxon>Devosiaceae</taxon>
        <taxon>Paradevosia</taxon>
    </lineage>
</organism>
<accession>A0A5B9DNI9</accession>
<evidence type="ECO:0000256" key="1">
    <source>
        <dbReference type="SAM" id="MobiDB-lite"/>
    </source>
</evidence>
<evidence type="ECO:0000313" key="3">
    <source>
        <dbReference type="EMBL" id="QEE20384.1"/>
    </source>
</evidence>
<proteinExistence type="predicted"/>
<reference evidence="3 4" key="1">
    <citation type="journal article" date="2015" name="Int. J. Syst. Evol. Microbiol.">
        <title>Youhaiella tibetensis gen. nov., sp. nov., isolated from subsurface sediment.</title>
        <authorList>
            <person name="Wang Y.X."/>
            <person name="Huang F.Q."/>
            <person name="Nogi Y."/>
            <person name="Pang S.J."/>
            <person name="Wang P.K."/>
            <person name="Lv J."/>
        </authorList>
    </citation>
    <scope>NUCLEOTIDE SEQUENCE [LARGE SCALE GENOMIC DNA]</scope>
    <source>
        <strain evidence="4">fig4</strain>
    </source>
</reference>
<dbReference type="Pfam" id="PF12728">
    <property type="entry name" value="HTH_17"/>
    <property type="match status" value="1"/>
</dbReference>
<dbReference type="KEGG" id="yti:FNA67_09440"/>
<dbReference type="AlphaFoldDB" id="A0A5B9DNI9"/>
<keyword evidence="4" id="KW-1185">Reference proteome</keyword>
<sequence>MGSPRQGSGISWPLPSHDRPRFGSARLRRTPRRPSADERPGCARARRSLHQSVAADPRGFRPGAPAPSRRARGARGSFGRWLRHGSSPEGLGRARFRQLGDFTIIGNGRQLRRPQTSEGRSVSGLLTPAEAADALGISNRQLRDLTADGTIPFINVGRGASRMSRRYEPDDIEAFKASRRQVECRSISAPAPKRIRTTSSSMVTDLAAIRAQLQNARRSNTKR</sequence>
<dbReference type="NCBIfam" id="TIGR01764">
    <property type="entry name" value="excise"/>
    <property type="match status" value="1"/>
</dbReference>
<dbReference type="InterPro" id="IPR010093">
    <property type="entry name" value="SinI_DNA-bd"/>
</dbReference>
<dbReference type="GO" id="GO:0003677">
    <property type="term" value="F:DNA binding"/>
    <property type="evidence" value="ECO:0007669"/>
    <property type="project" value="InterPro"/>
</dbReference>
<feature type="compositionally biased region" description="Low complexity" evidence="1">
    <location>
        <begin position="60"/>
        <end position="80"/>
    </location>
</feature>
<dbReference type="SUPFAM" id="SSF46955">
    <property type="entry name" value="Putative DNA-binding domain"/>
    <property type="match status" value="1"/>
</dbReference>
<feature type="region of interest" description="Disordered" evidence="1">
    <location>
        <begin position="1"/>
        <end position="92"/>
    </location>
</feature>
<dbReference type="OrthoDB" id="8021366at2"/>
<name>A0A5B9DNI9_9HYPH</name>
<dbReference type="Proteomes" id="UP000321062">
    <property type="component" value="Chromosome"/>
</dbReference>
<evidence type="ECO:0000313" key="4">
    <source>
        <dbReference type="Proteomes" id="UP000321062"/>
    </source>
</evidence>
<evidence type="ECO:0000259" key="2">
    <source>
        <dbReference type="Pfam" id="PF12728"/>
    </source>
</evidence>